<evidence type="ECO:0000256" key="1">
    <source>
        <dbReference type="SAM" id="Phobius"/>
    </source>
</evidence>
<organism evidence="2 3">
    <name type="scientific">Halalkalibacter akibai (strain ATCC 43226 / DSM 21942 / CIP 109018 / JCM 9157 / 1139)</name>
    <name type="common">Bacillus akibai</name>
    <dbReference type="NCBI Taxonomy" id="1236973"/>
    <lineage>
        <taxon>Bacteria</taxon>
        <taxon>Bacillati</taxon>
        <taxon>Bacillota</taxon>
        <taxon>Bacilli</taxon>
        <taxon>Bacillales</taxon>
        <taxon>Bacillaceae</taxon>
        <taxon>Halalkalibacter</taxon>
    </lineage>
</organism>
<gene>
    <name evidence="2" type="ORF">JCM9157_2192</name>
</gene>
<evidence type="ECO:0000313" key="3">
    <source>
        <dbReference type="Proteomes" id="UP000018896"/>
    </source>
</evidence>
<keyword evidence="3" id="KW-1185">Reference proteome</keyword>
<evidence type="ECO:0000313" key="2">
    <source>
        <dbReference type="EMBL" id="GAE35099.1"/>
    </source>
</evidence>
<keyword evidence="1" id="KW-1133">Transmembrane helix</keyword>
<dbReference type="EMBL" id="BAUV01000014">
    <property type="protein sequence ID" value="GAE35099.1"/>
    <property type="molecule type" value="Genomic_DNA"/>
</dbReference>
<protein>
    <submittedName>
        <fullName evidence="2">Na+/H+ antiporter NhaD type</fullName>
    </submittedName>
</protein>
<dbReference type="AlphaFoldDB" id="W4QUU6"/>
<comment type="caution">
    <text evidence="2">The sequence shown here is derived from an EMBL/GenBank/DDBJ whole genome shotgun (WGS) entry which is preliminary data.</text>
</comment>
<feature type="transmembrane region" description="Helical" evidence="1">
    <location>
        <begin position="25"/>
        <end position="43"/>
    </location>
</feature>
<sequence>MGVTLALIIFLCSYFFIITEKLNRAVIACFGGVLMLVFGVYEINAAFLHHIDWHTITLLLA</sequence>
<accession>W4QUU6</accession>
<keyword evidence="1" id="KW-0812">Transmembrane</keyword>
<dbReference type="eggNOG" id="COG1055">
    <property type="taxonomic scope" value="Bacteria"/>
</dbReference>
<dbReference type="STRING" id="1236973.JCM9157_2192"/>
<keyword evidence="1" id="KW-0472">Membrane</keyword>
<name>W4QUU6_HALA3</name>
<dbReference type="GO" id="GO:0055085">
    <property type="term" value="P:transmembrane transport"/>
    <property type="evidence" value="ECO:0007669"/>
    <property type="project" value="InterPro"/>
</dbReference>
<dbReference type="GO" id="GO:0016020">
    <property type="term" value="C:membrane"/>
    <property type="evidence" value="ECO:0007669"/>
    <property type="project" value="UniProtKB-SubCell"/>
</dbReference>
<dbReference type="Proteomes" id="UP000018896">
    <property type="component" value="Unassembled WGS sequence"/>
</dbReference>
<proteinExistence type="predicted"/>
<reference evidence="2 3" key="1">
    <citation type="journal article" date="2014" name="Genome Announc.">
        <title>Draft Genome Sequences of Three Alkaliphilic Bacillus Strains, Bacillus wakoensis JCM 9140T, Bacillus akibai JCM 9157T, and Bacillus hemicellulosilyticus JCM 9152T.</title>
        <authorList>
            <person name="Yuki M."/>
            <person name="Oshima K."/>
            <person name="Suda W."/>
            <person name="Oshida Y."/>
            <person name="Kitamura K."/>
            <person name="Iida T."/>
            <person name="Hattori M."/>
            <person name="Ohkuma M."/>
        </authorList>
    </citation>
    <scope>NUCLEOTIDE SEQUENCE [LARGE SCALE GENOMIC DNA]</scope>
    <source>
        <strain evidence="2 3">JCM 9157</strain>
    </source>
</reference>